<dbReference type="EMBL" id="CM017690">
    <property type="protein sequence ID" value="TYH24302.1"/>
    <property type="molecule type" value="Genomic_DNA"/>
</dbReference>
<gene>
    <name evidence="1" type="ORF">ES288_A03G081300v1</name>
</gene>
<organism evidence="1 2">
    <name type="scientific">Gossypium darwinii</name>
    <name type="common">Darwin's cotton</name>
    <name type="synonym">Gossypium barbadense var. darwinii</name>
    <dbReference type="NCBI Taxonomy" id="34276"/>
    <lineage>
        <taxon>Eukaryota</taxon>
        <taxon>Viridiplantae</taxon>
        <taxon>Streptophyta</taxon>
        <taxon>Embryophyta</taxon>
        <taxon>Tracheophyta</taxon>
        <taxon>Spermatophyta</taxon>
        <taxon>Magnoliopsida</taxon>
        <taxon>eudicotyledons</taxon>
        <taxon>Gunneridae</taxon>
        <taxon>Pentapetalae</taxon>
        <taxon>rosids</taxon>
        <taxon>malvids</taxon>
        <taxon>Malvales</taxon>
        <taxon>Malvaceae</taxon>
        <taxon>Malvoideae</taxon>
        <taxon>Gossypium</taxon>
    </lineage>
</organism>
<proteinExistence type="predicted"/>
<dbReference type="Proteomes" id="UP000323506">
    <property type="component" value="Chromosome A03"/>
</dbReference>
<reference evidence="1 2" key="1">
    <citation type="submission" date="2019-06" db="EMBL/GenBank/DDBJ databases">
        <title>WGS assembly of Gossypium darwinii.</title>
        <authorList>
            <person name="Chen Z.J."/>
            <person name="Sreedasyam A."/>
            <person name="Ando A."/>
            <person name="Song Q."/>
            <person name="De L."/>
            <person name="Hulse-Kemp A."/>
            <person name="Ding M."/>
            <person name="Ye W."/>
            <person name="Kirkbride R."/>
            <person name="Jenkins J."/>
            <person name="Plott C."/>
            <person name="Lovell J."/>
            <person name="Lin Y.-M."/>
            <person name="Vaughn R."/>
            <person name="Liu B."/>
            <person name="Li W."/>
            <person name="Simpson S."/>
            <person name="Scheffler B."/>
            <person name="Saski C."/>
            <person name="Grover C."/>
            <person name="Hu G."/>
            <person name="Conover J."/>
            <person name="Carlson J."/>
            <person name="Shu S."/>
            <person name="Boston L."/>
            <person name="Williams M."/>
            <person name="Peterson D."/>
            <person name="Mcgee K."/>
            <person name="Jones D."/>
            <person name="Wendel J."/>
            <person name="Stelly D."/>
            <person name="Grimwood J."/>
            <person name="Schmutz J."/>
        </authorList>
    </citation>
    <scope>NUCLEOTIDE SEQUENCE [LARGE SCALE GENOMIC DNA]</scope>
    <source>
        <strain evidence="1">1808015.09</strain>
    </source>
</reference>
<dbReference type="AlphaFoldDB" id="A0A5D2H277"/>
<accession>A0A5D2H277</accession>
<name>A0A5D2H277_GOSDA</name>
<sequence>MFYKAQVKRDGFYGNYLTEFIFIRHFPSSKTFTKFFPPPPVLHLPFPSSSRDKSASGHSLTVRETITVTRAEIEGATAYEVTVLIAAGNHRSKMGICLALHWQIWPTSTLLLTKC</sequence>
<evidence type="ECO:0000313" key="1">
    <source>
        <dbReference type="EMBL" id="TYH24302.1"/>
    </source>
</evidence>
<protein>
    <submittedName>
        <fullName evidence="1">Uncharacterized protein</fullName>
    </submittedName>
</protein>
<evidence type="ECO:0000313" key="2">
    <source>
        <dbReference type="Proteomes" id="UP000323506"/>
    </source>
</evidence>
<keyword evidence="2" id="KW-1185">Reference proteome</keyword>